<name>A0A0F5FUI0_9HYPH</name>
<protein>
    <recommendedName>
        <fullName evidence="3">NAD-dependent epimerase/dehydratase domain-containing protein</fullName>
    </recommendedName>
</protein>
<evidence type="ECO:0000313" key="5">
    <source>
        <dbReference type="Proteomes" id="UP000033632"/>
    </source>
</evidence>
<accession>A0A0F5FUI0</accession>
<dbReference type="Proteomes" id="UP000033632">
    <property type="component" value="Unassembled WGS sequence"/>
</dbReference>
<evidence type="ECO:0000313" key="4">
    <source>
        <dbReference type="EMBL" id="KKB11847.1"/>
    </source>
</evidence>
<dbReference type="PANTHER" id="PTHR43000">
    <property type="entry name" value="DTDP-D-GLUCOSE 4,6-DEHYDRATASE-RELATED"/>
    <property type="match status" value="1"/>
</dbReference>
<dbReference type="AlphaFoldDB" id="A0A0F5FUI0"/>
<dbReference type="Pfam" id="PF01370">
    <property type="entry name" value="Epimerase"/>
    <property type="match status" value="1"/>
</dbReference>
<dbReference type="InterPro" id="IPR001509">
    <property type="entry name" value="Epimerase_deHydtase"/>
</dbReference>
<dbReference type="EMBL" id="JZEX01000107">
    <property type="protein sequence ID" value="KKB11847.1"/>
    <property type="molecule type" value="Genomic_DNA"/>
</dbReference>
<sequence>MASNIVAITGAAGYLGRLTRRHLSRPSRQLKLLDIADMGPAGERETLIRSSLTDADAVARLVTDADVVVHLAADLSVDDWAGVLASNLEGTYNVYEAARAAGVKRIVFASSHHIAGMYPSRVVTDTLAPHRPDSLYGLSKGFGEDLGQYYWDKFGLESVALRIGSARPAPIDPRERYTWLSEPDYCRLIDACLTAPRVGFTPVWGVSANDGVWWDNRHAAHLGFAPQDNAGDHMPAPAPLDAAAERLLVYQGGKRSLYRLAESADERLA</sequence>
<comment type="caution">
    <text evidence="4">The sequence shown here is derived from an EMBL/GenBank/DDBJ whole genome shotgun (WGS) entry which is preliminary data.</text>
</comment>
<feature type="domain" description="NAD-dependent epimerase/dehydratase" evidence="3">
    <location>
        <begin position="6"/>
        <end position="163"/>
    </location>
</feature>
<dbReference type="Gene3D" id="3.40.50.720">
    <property type="entry name" value="NAD(P)-binding Rossmann-like Domain"/>
    <property type="match status" value="1"/>
</dbReference>
<evidence type="ECO:0000256" key="2">
    <source>
        <dbReference type="ARBA" id="ARBA00007637"/>
    </source>
</evidence>
<evidence type="ECO:0000256" key="1">
    <source>
        <dbReference type="ARBA" id="ARBA00005125"/>
    </source>
</evidence>
<evidence type="ECO:0000259" key="3">
    <source>
        <dbReference type="Pfam" id="PF01370"/>
    </source>
</evidence>
<dbReference type="PATRIC" id="fig|443610.3.peg.346"/>
<dbReference type="SUPFAM" id="SSF51735">
    <property type="entry name" value="NAD(P)-binding Rossmann-fold domains"/>
    <property type="match status" value="1"/>
</dbReference>
<gene>
    <name evidence="4" type="ORF">VE25_10710</name>
</gene>
<reference evidence="4 5" key="1">
    <citation type="submission" date="2015-03" db="EMBL/GenBank/DDBJ databases">
        <authorList>
            <person name="Hassan Y.I."/>
            <person name="Lepp D."/>
            <person name="Li X.-Z."/>
            <person name="Zhou T."/>
        </authorList>
    </citation>
    <scope>NUCLEOTIDE SEQUENCE [LARGE SCALE GENOMIC DNA]</scope>
    <source>
        <strain evidence="4 5">BD-c194</strain>
    </source>
</reference>
<dbReference type="InterPro" id="IPR036291">
    <property type="entry name" value="NAD(P)-bd_dom_sf"/>
</dbReference>
<keyword evidence="5" id="KW-1185">Reference proteome</keyword>
<comment type="similarity">
    <text evidence="2">Belongs to the NAD(P)-dependent epimerase/dehydratase family.</text>
</comment>
<proteinExistence type="inferred from homology"/>
<dbReference type="STRING" id="443610.VE25_10710"/>
<organism evidence="4 5">
    <name type="scientific">Devosia geojensis</name>
    <dbReference type="NCBI Taxonomy" id="443610"/>
    <lineage>
        <taxon>Bacteria</taxon>
        <taxon>Pseudomonadati</taxon>
        <taxon>Pseudomonadota</taxon>
        <taxon>Alphaproteobacteria</taxon>
        <taxon>Hyphomicrobiales</taxon>
        <taxon>Devosiaceae</taxon>
        <taxon>Devosia</taxon>
    </lineage>
</organism>
<comment type="pathway">
    <text evidence="1">Bacterial outer membrane biogenesis; LPS O-antigen biosynthesis.</text>
</comment>